<evidence type="ECO:0000256" key="2">
    <source>
        <dbReference type="ARBA" id="ARBA00022448"/>
    </source>
</evidence>
<evidence type="ECO:0000256" key="5">
    <source>
        <dbReference type="ARBA" id="ARBA00022989"/>
    </source>
</evidence>
<comment type="subcellular location">
    <subcellularLocation>
        <location evidence="1">Cell membrane</location>
        <topology evidence="1">Multi-pass membrane protein</topology>
    </subcellularLocation>
</comment>
<gene>
    <name evidence="8" type="ORF">FB567DRAFT_83653</name>
</gene>
<dbReference type="Proteomes" id="UP000813461">
    <property type="component" value="Unassembled WGS sequence"/>
</dbReference>
<keyword evidence="9" id="KW-1185">Reference proteome</keyword>
<feature type="transmembrane region" description="Helical" evidence="7">
    <location>
        <begin position="217"/>
        <end position="241"/>
    </location>
</feature>
<organism evidence="8 9">
    <name type="scientific">Paraphoma chrysanthemicola</name>
    <dbReference type="NCBI Taxonomy" id="798071"/>
    <lineage>
        <taxon>Eukaryota</taxon>
        <taxon>Fungi</taxon>
        <taxon>Dikarya</taxon>
        <taxon>Ascomycota</taxon>
        <taxon>Pezizomycotina</taxon>
        <taxon>Dothideomycetes</taxon>
        <taxon>Pleosporomycetidae</taxon>
        <taxon>Pleosporales</taxon>
        <taxon>Pleosporineae</taxon>
        <taxon>Phaeosphaeriaceae</taxon>
        <taxon>Paraphoma</taxon>
    </lineage>
</organism>
<accession>A0A8K0R239</accession>
<keyword evidence="3" id="KW-1003">Cell membrane</keyword>
<feature type="transmembrane region" description="Helical" evidence="7">
    <location>
        <begin position="397"/>
        <end position="421"/>
    </location>
</feature>
<name>A0A8K0R239_9PLEO</name>
<feature type="transmembrane region" description="Helical" evidence="7">
    <location>
        <begin position="505"/>
        <end position="527"/>
    </location>
</feature>
<dbReference type="GO" id="GO:0005886">
    <property type="term" value="C:plasma membrane"/>
    <property type="evidence" value="ECO:0007669"/>
    <property type="project" value="UniProtKB-SubCell"/>
</dbReference>
<feature type="transmembrane region" description="Helical" evidence="7">
    <location>
        <begin position="71"/>
        <end position="91"/>
    </location>
</feature>
<proteinExistence type="predicted"/>
<evidence type="ECO:0000256" key="4">
    <source>
        <dbReference type="ARBA" id="ARBA00022692"/>
    </source>
</evidence>
<evidence type="ECO:0000256" key="1">
    <source>
        <dbReference type="ARBA" id="ARBA00004651"/>
    </source>
</evidence>
<evidence type="ECO:0000256" key="3">
    <source>
        <dbReference type="ARBA" id="ARBA00022475"/>
    </source>
</evidence>
<evidence type="ECO:0000313" key="8">
    <source>
        <dbReference type="EMBL" id="KAH7084491.1"/>
    </source>
</evidence>
<sequence length="537" mass="59678">MTFFLPTASLNLHHRYKYQMLPSKNNDVNVAYDASPIERNEGLDQATENVGMSWKRQMGLDLTPSRRRDTYFGALVFNICAFILPALYGTLSKLWVANIDSTMVVTTDTYTYIGVVAEVLNEGLPRASYLIIGDKSNRTFRERLQLTHTLIVFQSILGLIMSISFVAGASAFAKGFVPVEVRDVSVTYVRISAFSAFSSAVEYSVNTSTRALDKPDVPLIISSVKFAVNIILDLICISRFHVRGITPTVNMQAGISLACNLTSAFVGLAYFVYTTSISSKAEAGDDNSTQSIKPSVPALRPLAEPGFIFFIESAIRNALYLWLIHGIVGLGSDYATAWGVFSTIRWGLIMVPVQALEATTLTFVGHSWGKFRATIGATSRVVTSHATSRDIFSIVRWAFYSVFIVLAIEIPLLFIMSFAGAKPFARYLSGSEDVSRITARMWRTIDWCYIFYGVSTQLAAILVSTRPRWYLYQSLASNILYVLPWAIVCQVIELNANDAWTYHSLVFGGSLVFSFFVIIAVNAVWVVRLKRGKMNTK</sequence>
<dbReference type="EMBL" id="JAGMVJ010000012">
    <property type="protein sequence ID" value="KAH7084491.1"/>
    <property type="molecule type" value="Genomic_DNA"/>
</dbReference>
<reference evidence="8" key="1">
    <citation type="journal article" date="2021" name="Nat. Commun.">
        <title>Genetic determinants of endophytism in the Arabidopsis root mycobiome.</title>
        <authorList>
            <person name="Mesny F."/>
            <person name="Miyauchi S."/>
            <person name="Thiergart T."/>
            <person name="Pickel B."/>
            <person name="Atanasova L."/>
            <person name="Karlsson M."/>
            <person name="Huettel B."/>
            <person name="Barry K.W."/>
            <person name="Haridas S."/>
            <person name="Chen C."/>
            <person name="Bauer D."/>
            <person name="Andreopoulos W."/>
            <person name="Pangilinan J."/>
            <person name="LaButti K."/>
            <person name="Riley R."/>
            <person name="Lipzen A."/>
            <person name="Clum A."/>
            <person name="Drula E."/>
            <person name="Henrissat B."/>
            <person name="Kohler A."/>
            <person name="Grigoriev I.V."/>
            <person name="Martin F.M."/>
            <person name="Hacquard S."/>
        </authorList>
    </citation>
    <scope>NUCLEOTIDE SEQUENCE</scope>
    <source>
        <strain evidence="8">MPI-SDFR-AT-0120</strain>
    </source>
</reference>
<keyword evidence="6 7" id="KW-0472">Membrane</keyword>
<dbReference type="PANTHER" id="PTHR43549:SF2">
    <property type="entry name" value="MULTIDRUG RESISTANCE PROTEIN NORM-RELATED"/>
    <property type="match status" value="1"/>
</dbReference>
<keyword evidence="5 7" id="KW-1133">Transmembrane helix</keyword>
<dbReference type="InterPro" id="IPR052031">
    <property type="entry name" value="Membrane_Transporter-Flippase"/>
</dbReference>
<comment type="caution">
    <text evidence="8">The sequence shown here is derived from an EMBL/GenBank/DDBJ whole genome shotgun (WGS) entry which is preliminary data.</text>
</comment>
<keyword evidence="2" id="KW-0813">Transport</keyword>
<dbReference type="PANTHER" id="PTHR43549">
    <property type="entry name" value="MULTIDRUG RESISTANCE PROTEIN YPNP-RELATED"/>
    <property type="match status" value="1"/>
</dbReference>
<feature type="transmembrane region" description="Helical" evidence="7">
    <location>
        <begin position="150"/>
        <end position="173"/>
    </location>
</feature>
<evidence type="ECO:0000256" key="6">
    <source>
        <dbReference type="ARBA" id="ARBA00023136"/>
    </source>
</evidence>
<feature type="transmembrane region" description="Helical" evidence="7">
    <location>
        <begin position="253"/>
        <end position="273"/>
    </location>
</feature>
<dbReference type="AlphaFoldDB" id="A0A8K0R239"/>
<evidence type="ECO:0000313" key="9">
    <source>
        <dbReference type="Proteomes" id="UP000813461"/>
    </source>
</evidence>
<protein>
    <submittedName>
        <fullName evidence="8">Uncharacterized protein</fullName>
    </submittedName>
</protein>
<dbReference type="OrthoDB" id="2119662at2759"/>
<feature type="transmembrane region" description="Helical" evidence="7">
    <location>
        <begin position="441"/>
        <end position="463"/>
    </location>
</feature>
<feature type="transmembrane region" description="Helical" evidence="7">
    <location>
        <begin position="475"/>
        <end position="493"/>
    </location>
</feature>
<evidence type="ECO:0000256" key="7">
    <source>
        <dbReference type="SAM" id="Phobius"/>
    </source>
</evidence>
<keyword evidence="4 7" id="KW-0812">Transmembrane</keyword>